<protein>
    <submittedName>
        <fullName evidence="2">Uncharacterized protein</fullName>
    </submittedName>
</protein>
<comment type="caution">
    <text evidence="2">The sequence shown here is derived from an EMBL/GenBank/DDBJ whole genome shotgun (WGS) entry which is preliminary data.</text>
</comment>
<accession>A0AAV4MS05</accession>
<name>A0AAV4MS05_9ARAC</name>
<gene>
    <name evidence="2" type="ORF">CDAR_75081</name>
</gene>
<feature type="region of interest" description="Disordered" evidence="1">
    <location>
        <begin position="17"/>
        <end position="36"/>
    </location>
</feature>
<evidence type="ECO:0000313" key="3">
    <source>
        <dbReference type="Proteomes" id="UP001054837"/>
    </source>
</evidence>
<proteinExistence type="predicted"/>
<dbReference type="EMBL" id="BPLQ01000804">
    <property type="protein sequence ID" value="GIX75137.1"/>
    <property type="molecule type" value="Genomic_DNA"/>
</dbReference>
<reference evidence="2 3" key="1">
    <citation type="submission" date="2021-06" db="EMBL/GenBank/DDBJ databases">
        <title>Caerostris darwini draft genome.</title>
        <authorList>
            <person name="Kono N."/>
            <person name="Arakawa K."/>
        </authorList>
    </citation>
    <scope>NUCLEOTIDE SEQUENCE [LARGE SCALE GENOMIC DNA]</scope>
</reference>
<evidence type="ECO:0000256" key="1">
    <source>
        <dbReference type="SAM" id="MobiDB-lite"/>
    </source>
</evidence>
<organism evidence="2 3">
    <name type="scientific">Caerostris darwini</name>
    <dbReference type="NCBI Taxonomy" id="1538125"/>
    <lineage>
        <taxon>Eukaryota</taxon>
        <taxon>Metazoa</taxon>
        <taxon>Ecdysozoa</taxon>
        <taxon>Arthropoda</taxon>
        <taxon>Chelicerata</taxon>
        <taxon>Arachnida</taxon>
        <taxon>Araneae</taxon>
        <taxon>Araneomorphae</taxon>
        <taxon>Entelegynae</taxon>
        <taxon>Araneoidea</taxon>
        <taxon>Araneidae</taxon>
        <taxon>Caerostris</taxon>
    </lineage>
</organism>
<keyword evidence="3" id="KW-1185">Reference proteome</keyword>
<dbReference type="AlphaFoldDB" id="A0AAV4MS05"/>
<dbReference type="Proteomes" id="UP001054837">
    <property type="component" value="Unassembled WGS sequence"/>
</dbReference>
<sequence>MHVCRRRKQIKQCFRATSSNNKGKDSSIFGASTPKLNDNSSIQSMAYEISNENKEVKRNTVSKTKRCRLYHNERRFFIPFCGKIK</sequence>
<evidence type="ECO:0000313" key="2">
    <source>
        <dbReference type="EMBL" id="GIX75137.1"/>
    </source>
</evidence>